<dbReference type="PROSITE" id="PS50103">
    <property type="entry name" value="ZF_C3H1"/>
    <property type="match status" value="2"/>
</dbReference>
<reference evidence="6" key="1">
    <citation type="submission" date="2022-11" db="EMBL/GenBank/DDBJ databases">
        <title>Centuries of genome instability and evolution in soft-shell clam transmissible cancer (bioRxiv).</title>
        <authorList>
            <person name="Hart S.F.M."/>
            <person name="Yonemitsu M.A."/>
            <person name="Giersch R.M."/>
            <person name="Beal B.F."/>
            <person name="Arriagada G."/>
            <person name="Davis B.W."/>
            <person name="Ostrander E.A."/>
            <person name="Goff S.P."/>
            <person name="Metzger M.J."/>
        </authorList>
    </citation>
    <scope>NUCLEOTIDE SEQUENCE</scope>
    <source>
        <strain evidence="6">MELC-2E11</strain>
        <tissue evidence="6">Siphon/mantle</tissue>
    </source>
</reference>
<evidence type="ECO:0000256" key="2">
    <source>
        <dbReference type="ARBA" id="ARBA00022771"/>
    </source>
</evidence>
<keyword evidence="7" id="KW-1185">Reference proteome</keyword>
<dbReference type="InterPro" id="IPR036855">
    <property type="entry name" value="Znf_CCCH_sf"/>
</dbReference>
<dbReference type="InterPro" id="IPR041367">
    <property type="entry name" value="Znf-CCCH_4"/>
</dbReference>
<keyword evidence="3 4" id="KW-0862">Zinc</keyword>
<feature type="zinc finger region" description="C3H1-type" evidence="4">
    <location>
        <begin position="1"/>
        <end position="29"/>
    </location>
</feature>
<evidence type="ECO:0000313" key="6">
    <source>
        <dbReference type="EMBL" id="WAR05173.1"/>
    </source>
</evidence>
<feature type="zinc finger region" description="C3H1-type" evidence="4">
    <location>
        <begin position="30"/>
        <end position="58"/>
    </location>
</feature>
<dbReference type="Pfam" id="PF18044">
    <property type="entry name" value="zf-CCCH_4"/>
    <property type="match status" value="1"/>
</dbReference>
<evidence type="ECO:0000256" key="1">
    <source>
        <dbReference type="ARBA" id="ARBA00022723"/>
    </source>
</evidence>
<dbReference type="InterPro" id="IPR000571">
    <property type="entry name" value="Znf_CCCH"/>
</dbReference>
<dbReference type="SMART" id="SM00356">
    <property type="entry name" value="ZnF_C3H1"/>
    <property type="match status" value="2"/>
</dbReference>
<feature type="domain" description="C3H1-type" evidence="5">
    <location>
        <begin position="1"/>
        <end position="29"/>
    </location>
</feature>
<protein>
    <recommendedName>
        <fullName evidence="5">C3H1-type domain-containing protein</fullName>
    </recommendedName>
</protein>
<proteinExistence type="predicted"/>
<feature type="non-terminal residue" evidence="6">
    <location>
        <position position="113"/>
    </location>
</feature>
<evidence type="ECO:0000313" key="7">
    <source>
        <dbReference type="Proteomes" id="UP001164746"/>
    </source>
</evidence>
<name>A0ABY7E593_MYAAR</name>
<dbReference type="EMBL" id="CP111016">
    <property type="protein sequence ID" value="WAR05173.1"/>
    <property type="molecule type" value="Genomic_DNA"/>
</dbReference>
<evidence type="ECO:0000256" key="3">
    <source>
        <dbReference type="ARBA" id="ARBA00022833"/>
    </source>
</evidence>
<accession>A0ABY7E593</accession>
<dbReference type="Gene3D" id="4.10.1000.10">
    <property type="entry name" value="Zinc finger, CCCH-type"/>
    <property type="match status" value="1"/>
</dbReference>
<dbReference type="SUPFAM" id="SSF90229">
    <property type="entry name" value="CCCH zinc finger"/>
    <property type="match status" value="2"/>
</dbReference>
<evidence type="ECO:0000259" key="5">
    <source>
        <dbReference type="PROSITE" id="PS50103"/>
    </source>
</evidence>
<organism evidence="6 7">
    <name type="scientific">Mya arenaria</name>
    <name type="common">Soft-shell clam</name>
    <dbReference type="NCBI Taxonomy" id="6604"/>
    <lineage>
        <taxon>Eukaryota</taxon>
        <taxon>Metazoa</taxon>
        <taxon>Spiralia</taxon>
        <taxon>Lophotrochozoa</taxon>
        <taxon>Mollusca</taxon>
        <taxon>Bivalvia</taxon>
        <taxon>Autobranchia</taxon>
        <taxon>Heteroconchia</taxon>
        <taxon>Euheterodonta</taxon>
        <taxon>Imparidentia</taxon>
        <taxon>Neoheterodontei</taxon>
        <taxon>Myida</taxon>
        <taxon>Myoidea</taxon>
        <taxon>Myidae</taxon>
        <taxon>Mya</taxon>
    </lineage>
</organism>
<dbReference type="Proteomes" id="UP001164746">
    <property type="component" value="Chromosome 5"/>
</dbReference>
<feature type="domain" description="C3H1-type" evidence="5">
    <location>
        <begin position="30"/>
        <end position="58"/>
    </location>
</feature>
<keyword evidence="2 4" id="KW-0863">Zinc-finger</keyword>
<keyword evidence="1 4" id="KW-0479">Metal-binding</keyword>
<feature type="non-terminal residue" evidence="6">
    <location>
        <position position="1"/>
    </location>
</feature>
<sequence>ATGGTTCHFFNTPRGCWNGDNCRFVHSQPEGGLPPCRFFSLPSGCRFGDKCFFSHSDPEPANKEEVEPVDRVVQDLGKMSIAGALKHKMKSVKPVLQVNIPDFRPDLCSMEPY</sequence>
<gene>
    <name evidence="6" type="ORF">MAR_020542</name>
</gene>
<evidence type="ECO:0000256" key="4">
    <source>
        <dbReference type="PROSITE-ProRule" id="PRU00723"/>
    </source>
</evidence>